<reference evidence="2" key="1">
    <citation type="journal article" date="2023" name="G3 (Bethesda)">
        <title>Genome assembly and association tests identify interacting loci associated with vigor, precocity, and sex in interspecific pistachio rootstocks.</title>
        <authorList>
            <person name="Palmer W."/>
            <person name="Jacygrad E."/>
            <person name="Sagayaradj S."/>
            <person name="Cavanaugh K."/>
            <person name="Han R."/>
            <person name="Bertier L."/>
            <person name="Beede B."/>
            <person name="Kafkas S."/>
            <person name="Golino D."/>
            <person name="Preece J."/>
            <person name="Michelmore R."/>
        </authorList>
    </citation>
    <scope>NUCLEOTIDE SEQUENCE [LARGE SCALE GENOMIC DNA]</scope>
</reference>
<organism evidence="1 2">
    <name type="scientific">Pistacia atlantica</name>
    <dbReference type="NCBI Taxonomy" id="434234"/>
    <lineage>
        <taxon>Eukaryota</taxon>
        <taxon>Viridiplantae</taxon>
        <taxon>Streptophyta</taxon>
        <taxon>Embryophyta</taxon>
        <taxon>Tracheophyta</taxon>
        <taxon>Spermatophyta</taxon>
        <taxon>Magnoliopsida</taxon>
        <taxon>eudicotyledons</taxon>
        <taxon>Gunneridae</taxon>
        <taxon>Pentapetalae</taxon>
        <taxon>rosids</taxon>
        <taxon>malvids</taxon>
        <taxon>Sapindales</taxon>
        <taxon>Anacardiaceae</taxon>
        <taxon>Pistacia</taxon>
    </lineage>
</organism>
<accession>A0ACC1AXY7</accession>
<gene>
    <name evidence="1" type="ORF">Patl1_13896</name>
</gene>
<evidence type="ECO:0000313" key="2">
    <source>
        <dbReference type="Proteomes" id="UP001164250"/>
    </source>
</evidence>
<protein>
    <submittedName>
        <fullName evidence="1">Uncharacterized protein</fullName>
    </submittedName>
</protein>
<proteinExistence type="predicted"/>
<sequence length="345" mass="37938">MELLPDALMENKILPPPSGTANLLHKTNSLSGQRNPHGLLLDSKSEAVSSGHQTVKDQYHSWNSILPTLQRSLPLNKMPDGKTIPVSNGPSQTYNLFSQEETLLLPHILEFSGKQVGQTQVGPSVQDIMSFGYKYDVADNQSTEVQNSSSESLRPSNLLHQSFHDERSVDLEGKKCILETRNYKTYSALKQNDPKLDTAESSVATVSSGFCAQGEHAENDRSLQYKTPVHIDTLGCISNNSREDDQSHRDGSIQMKKETKISRSNSSLVEKISLNTGGNPNDIVLRNDLRSDNSHSSSKLSNEKNILLAGKLASTIAGKFWDGSLQLNSSVSVSAVAFFKRCFFT</sequence>
<name>A0ACC1AXY7_9ROSI</name>
<comment type="caution">
    <text evidence="1">The sequence shown here is derived from an EMBL/GenBank/DDBJ whole genome shotgun (WGS) entry which is preliminary data.</text>
</comment>
<dbReference type="EMBL" id="CM047904">
    <property type="protein sequence ID" value="KAJ0091510.1"/>
    <property type="molecule type" value="Genomic_DNA"/>
</dbReference>
<keyword evidence="2" id="KW-1185">Reference proteome</keyword>
<evidence type="ECO:0000313" key="1">
    <source>
        <dbReference type="EMBL" id="KAJ0091510.1"/>
    </source>
</evidence>
<dbReference type="Proteomes" id="UP001164250">
    <property type="component" value="Chromosome 8"/>
</dbReference>